<dbReference type="PROSITE" id="PS51898">
    <property type="entry name" value="TYR_RECOMBINASE"/>
    <property type="match status" value="1"/>
</dbReference>
<dbReference type="AlphaFoldDB" id="A0A975UCH7"/>
<keyword evidence="4" id="KW-1185">Reference proteome</keyword>
<dbReference type="RefSeq" id="WP_218563385.1">
    <property type="nucleotide sequence ID" value="NZ_CP076643.1"/>
</dbReference>
<evidence type="ECO:0000313" key="4">
    <source>
        <dbReference type="Proteomes" id="UP000694232"/>
    </source>
</evidence>
<evidence type="ECO:0000259" key="2">
    <source>
        <dbReference type="PROSITE" id="PS51898"/>
    </source>
</evidence>
<dbReference type="PANTHER" id="PTHR30349:SF93">
    <property type="entry name" value="FELS-2 PROPHAGE PROTEIN"/>
    <property type="match status" value="1"/>
</dbReference>
<dbReference type="EMBL" id="CP076643">
    <property type="protein sequence ID" value="QXO19240.1"/>
    <property type="molecule type" value="Genomic_DNA"/>
</dbReference>
<name>A0A975UCH7_9VIBR</name>
<dbReference type="KEGG" id="vos:KNV97_13735"/>
<keyword evidence="1" id="KW-0229">DNA integration</keyword>
<dbReference type="GO" id="GO:0006310">
    <property type="term" value="P:DNA recombination"/>
    <property type="evidence" value="ECO:0007669"/>
    <property type="project" value="InterPro"/>
</dbReference>
<dbReference type="CDD" id="cd00796">
    <property type="entry name" value="INT_Rci_Hp1_C"/>
    <property type="match status" value="1"/>
</dbReference>
<evidence type="ECO:0000313" key="3">
    <source>
        <dbReference type="EMBL" id="QXO19240.1"/>
    </source>
</evidence>
<dbReference type="Pfam" id="PF24624">
    <property type="entry name" value="Int_N"/>
    <property type="match status" value="1"/>
</dbReference>
<protein>
    <submittedName>
        <fullName evidence="3">Tyrosine-type recombinase/integrase</fullName>
    </submittedName>
</protein>
<reference evidence="3" key="1">
    <citation type="submission" date="2021-06" db="EMBL/GenBank/DDBJ databases">
        <title>Vibrio nov. sp., novel gut bacterium isolated from Yellow Sea oyster.</title>
        <authorList>
            <person name="Muhammad N."/>
            <person name="Nguyen T.H."/>
            <person name="Lee Y.-J."/>
            <person name="Ko J."/>
            <person name="Kim S.-G."/>
        </authorList>
    </citation>
    <scope>NUCLEOTIDE SEQUENCE</scope>
    <source>
        <strain evidence="3">OG9-811</strain>
    </source>
</reference>
<accession>A0A975UCH7</accession>
<dbReference type="GO" id="GO:0015074">
    <property type="term" value="P:DNA integration"/>
    <property type="evidence" value="ECO:0007669"/>
    <property type="project" value="UniProtKB-KW"/>
</dbReference>
<gene>
    <name evidence="3" type="ORF">KNV97_13735</name>
</gene>
<proteinExistence type="predicted"/>
<dbReference type="PANTHER" id="PTHR30349">
    <property type="entry name" value="PHAGE INTEGRASE-RELATED"/>
    <property type="match status" value="1"/>
</dbReference>
<dbReference type="Proteomes" id="UP000694232">
    <property type="component" value="Chromosome 1"/>
</dbReference>
<organism evidence="3 4">
    <name type="scientific">Vibrio ostreae</name>
    <dbReference type="NCBI Taxonomy" id="2841925"/>
    <lineage>
        <taxon>Bacteria</taxon>
        <taxon>Pseudomonadati</taxon>
        <taxon>Pseudomonadota</taxon>
        <taxon>Gammaproteobacteria</taxon>
        <taxon>Vibrionales</taxon>
        <taxon>Vibrionaceae</taxon>
        <taxon>Vibrio</taxon>
    </lineage>
</organism>
<dbReference type="InterPro" id="IPR002104">
    <property type="entry name" value="Integrase_catalytic"/>
</dbReference>
<dbReference type="GO" id="GO:0003677">
    <property type="term" value="F:DNA binding"/>
    <property type="evidence" value="ECO:0007669"/>
    <property type="project" value="InterPro"/>
</dbReference>
<sequence>MSIRNLKDGNKKPWLCDVRPSGRNGKRVRKRFATKGEALAYEKFVLRETDDKPWLGETTQTRSLLDMIDLWQERHGQSLAHSKYTYNKLKVIGLAIGDPLYHKFTPAMFTEYRSRRLAGEVADLNGRKIAVSFRTCNNEQDLLNAVIVELQRMGEWKGENPLHSVRQFKLHEYEMEFLTVEEMEDLITKAENHEYHDDLHKVIKLCLATGGRFRETASLTGSQLSQYKVTFTQTKGKKNRSVPISPELYEEIYKPGSGPLFAIGYSTVYRFISRNIPRLKQQAAHVLRHTFASYYMMNGGNIIALQRILGHADIKQTMRYAHLAPDHLEDVVSKNPLTSLRREFSAEKEPAE</sequence>
<dbReference type="Pfam" id="PF00589">
    <property type="entry name" value="Phage_integrase"/>
    <property type="match status" value="1"/>
</dbReference>
<dbReference type="InterPro" id="IPR050090">
    <property type="entry name" value="Tyrosine_recombinase_XerCD"/>
</dbReference>
<dbReference type="InterPro" id="IPR057084">
    <property type="entry name" value="Int_N"/>
</dbReference>
<feature type="domain" description="Tyr recombinase" evidence="2">
    <location>
        <begin position="173"/>
        <end position="333"/>
    </location>
</feature>
<evidence type="ECO:0000256" key="1">
    <source>
        <dbReference type="ARBA" id="ARBA00022908"/>
    </source>
</evidence>